<evidence type="ECO:0000313" key="4">
    <source>
        <dbReference type="EMBL" id="KAK9911145.1"/>
    </source>
</evidence>
<dbReference type="PANTHER" id="PTHR47293">
    <property type="entry name" value="JACALIN-RELATED LECTIN 3"/>
    <property type="match status" value="1"/>
</dbReference>
<gene>
    <name evidence="4" type="ORF">M0R45_035068</name>
</gene>
<evidence type="ECO:0000259" key="3">
    <source>
        <dbReference type="PROSITE" id="PS51752"/>
    </source>
</evidence>
<keyword evidence="2" id="KW-0430">Lectin</keyword>
<dbReference type="SUPFAM" id="SSF51101">
    <property type="entry name" value="Mannose-binding lectins"/>
    <property type="match status" value="1"/>
</dbReference>
<name>A0AAW1VTK5_RUBAR</name>
<dbReference type="InterPro" id="IPR033734">
    <property type="entry name" value="Jacalin-like_lectin_dom_plant"/>
</dbReference>
<dbReference type="EMBL" id="JBEDUW010000007">
    <property type="protein sequence ID" value="KAK9911145.1"/>
    <property type="molecule type" value="Genomic_DNA"/>
</dbReference>
<comment type="similarity">
    <text evidence="1">Belongs to the jacalin lectin family.</text>
</comment>
<proteinExistence type="inferred from homology"/>
<protein>
    <recommendedName>
        <fullName evidence="3">Jacalin-type lectin domain-containing protein</fullName>
    </recommendedName>
</protein>
<sequence length="157" mass="16446">MALLEEKTNVVSKCYGGRGGGHWDDGILFDGVREITIRCGSCIDSIVVEYCRNGETIKATGHGGNGGGAPIKIPLGASEFITNVSGHVYTANWAPNGVIGSLKFQSNIRTYGPYGQEAGNPFAVTVNPGDKIVGFFGRSGSYLDAIGVHVAHGIAHH</sequence>
<dbReference type="SMART" id="SM00915">
    <property type="entry name" value="Jacalin"/>
    <property type="match status" value="1"/>
</dbReference>
<dbReference type="Pfam" id="PF01419">
    <property type="entry name" value="Jacalin"/>
    <property type="match status" value="1"/>
</dbReference>
<organism evidence="4 5">
    <name type="scientific">Rubus argutus</name>
    <name type="common">Southern blackberry</name>
    <dbReference type="NCBI Taxonomy" id="59490"/>
    <lineage>
        <taxon>Eukaryota</taxon>
        <taxon>Viridiplantae</taxon>
        <taxon>Streptophyta</taxon>
        <taxon>Embryophyta</taxon>
        <taxon>Tracheophyta</taxon>
        <taxon>Spermatophyta</taxon>
        <taxon>Magnoliopsida</taxon>
        <taxon>eudicotyledons</taxon>
        <taxon>Gunneridae</taxon>
        <taxon>Pentapetalae</taxon>
        <taxon>rosids</taxon>
        <taxon>fabids</taxon>
        <taxon>Rosales</taxon>
        <taxon>Rosaceae</taxon>
        <taxon>Rosoideae</taxon>
        <taxon>Rosoideae incertae sedis</taxon>
        <taxon>Rubus</taxon>
    </lineage>
</organism>
<feature type="domain" description="Jacalin-type lectin" evidence="3">
    <location>
        <begin position="9"/>
        <end position="152"/>
    </location>
</feature>
<dbReference type="PANTHER" id="PTHR47293:SF15">
    <property type="entry name" value="JACALIN-RELATED LECTIN 19"/>
    <property type="match status" value="1"/>
</dbReference>
<dbReference type="FunFam" id="2.100.10.30:FF:000001">
    <property type="entry name" value="Jacalin-related lectin 33"/>
    <property type="match status" value="1"/>
</dbReference>
<evidence type="ECO:0000313" key="5">
    <source>
        <dbReference type="Proteomes" id="UP001457282"/>
    </source>
</evidence>
<dbReference type="GO" id="GO:0005537">
    <property type="term" value="F:D-mannose binding"/>
    <property type="evidence" value="ECO:0007669"/>
    <property type="project" value="UniProtKB-ARBA"/>
</dbReference>
<keyword evidence="5" id="KW-1185">Reference proteome</keyword>
<comment type="caution">
    <text evidence="4">The sequence shown here is derived from an EMBL/GenBank/DDBJ whole genome shotgun (WGS) entry which is preliminary data.</text>
</comment>
<accession>A0AAW1VTK5</accession>
<dbReference type="InterPro" id="IPR001229">
    <property type="entry name" value="Jacalin-like_lectin_dom"/>
</dbReference>
<dbReference type="AlphaFoldDB" id="A0AAW1VTK5"/>
<dbReference type="GO" id="GO:0005536">
    <property type="term" value="F:D-glucose binding"/>
    <property type="evidence" value="ECO:0007669"/>
    <property type="project" value="UniProtKB-ARBA"/>
</dbReference>
<dbReference type="CDD" id="cd09612">
    <property type="entry name" value="Jacalin"/>
    <property type="match status" value="1"/>
</dbReference>
<evidence type="ECO:0000256" key="2">
    <source>
        <dbReference type="ARBA" id="ARBA00022734"/>
    </source>
</evidence>
<dbReference type="InterPro" id="IPR036404">
    <property type="entry name" value="Jacalin-like_lectin_dom_sf"/>
</dbReference>
<dbReference type="Proteomes" id="UP001457282">
    <property type="component" value="Unassembled WGS sequence"/>
</dbReference>
<reference evidence="4 5" key="1">
    <citation type="journal article" date="2023" name="G3 (Bethesda)">
        <title>A chromosome-length genome assembly and annotation of blackberry (Rubus argutus, cv. 'Hillquist').</title>
        <authorList>
            <person name="Bruna T."/>
            <person name="Aryal R."/>
            <person name="Dudchenko O."/>
            <person name="Sargent D.J."/>
            <person name="Mead D."/>
            <person name="Buti M."/>
            <person name="Cavallini A."/>
            <person name="Hytonen T."/>
            <person name="Andres J."/>
            <person name="Pham M."/>
            <person name="Weisz D."/>
            <person name="Mascagni F."/>
            <person name="Usai G."/>
            <person name="Natali L."/>
            <person name="Bassil N."/>
            <person name="Fernandez G.E."/>
            <person name="Lomsadze A."/>
            <person name="Armour M."/>
            <person name="Olukolu B."/>
            <person name="Poorten T."/>
            <person name="Britton C."/>
            <person name="Davik J."/>
            <person name="Ashrafi H."/>
            <person name="Aiden E.L."/>
            <person name="Borodovsky M."/>
            <person name="Worthington M."/>
        </authorList>
    </citation>
    <scope>NUCLEOTIDE SEQUENCE [LARGE SCALE GENOMIC DNA]</scope>
    <source>
        <strain evidence="4">PI 553951</strain>
    </source>
</reference>
<dbReference type="PROSITE" id="PS51752">
    <property type="entry name" value="JACALIN_LECTIN"/>
    <property type="match status" value="1"/>
</dbReference>
<dbReference type="Gene3D" id="2.100.10.30">
    <property type="entry name" value="Jacalin-like lectin domain"/>
    <property type="match status" value="1"/>
</dbReference>
<evidence type="ECO:0000256" key="1">
    <source>
        <dbReference type="ARBA" id="ARBA00006568"/>
    </source>
</evidence>